<evidence type="ECO:0000313" key="3">
    <source>
        <dbReference type="Proteomes" id="UP000176614"/>
    </source>
</evidence>
<dbReference type="AlphaFoldDB" id="A0A1F4W0N9"/>
<sequence>MLDLLRNTYDKAEAIKGRKLINLLIVLFIIFLVIGFTLGYFINSRLTKPEQIGSDTEVQEGIIKQPELVTRQGRIIYIGGTGDTIYALLQFDGSELKLRSYDDKLSVAEGLDVSVVGKLTTSPDDNSQILLVDKLIITN</sequence>
<name>A0A1F4W0N9_UNCKA</name>
<reference evidence="2 3" key="1">
    <citation type="journal article" date="2016" name="Nat. Commun.">
        <title>Thousands of microbial genomes shed light on interconnected biogeochemical processes in an aquifer system.</title>
        <authorList>
            <person name="Anantharaman K."/>
            <person name="Brown C.T."/>
            <person name="Hug L.A."/>
            <person name="Sharon I."/>
            <person name="Castelle C.J."/>
            <person name="Probst A.J."/>
            <person name="Thomas B.C."/>
            <person name="Singh A."/>
            <person name="Wilkins M.J."/>
            <person name="Karaoz U."/>
            <person name="Brodie E.L."/>
            <person name="Williams K.H."/>
            <person name="Hubbard S.S."/>
            <person name="Banfield J.F."/>
        </authorList>
    </citation>
    <scope>NUCLEOTIDE SEQUENCE [LARGE SCALE GENOMIC DNA]</scope>
</reference>
<dbReference type="EMBL" id="MEVT01000011">
    <property type="protein sequence ID" value="OGC62905.1"/>
    <property type="molecule type" value="Genomic_DNA"/>
</dbReference>
<accession>A0A1F4W0N9</accession>
<organism evidence="2 3">
    <name type="scientific">candidate division WWE3 bacterium RIFOXYA2_FULL_46_9</name>
    <dbReference type="NCBI Taxonomy" id="1802636"/>
    <lineage>
        <taxon>Bacteria</taxon>
        <taxon>Katanobacteria</taxon>
    </lineage>
</organism>
<protein>
    <submittedName>
        <fullName evidence="2">Uncharacterized protein</fullName>
    </submittedName>
</protein>
<feature type="transmembrane region" description="Helical" evidence="1">
    <location>
        <begin position="20"/>
        <end position="42"/>
    </location>
</feature>
<comment type="caution">
    <text evidence="2">The sequence shown here is derived from an EMBL/GenBank/DDBJ whole genome shotgun (WGS) entry which is preliminary data.</text>
</comment>
<keyword evidence="1" id="KW-1133">Transmembrane helix</keyword>
<keyword evidence="1" id="KW-0472">Membrane</keyword>
<evidence type="ECO:0000313" key="2">
    <source>
        <dbReference type="EMBL" id="OGC62905.1"/>
    </source>
</evidence>
<evidence type="ECO:0000256" key="1">
    <source>
        <dbReference type="SAM" id="Phobius"/>
    </source>
</evidence>
<dbReference type="Proteomes" id="UP000176614">
    <property type="component" value="Unassembled WGS sequence"/>
</dbReference>
<keyword evidence="1" id="KW-0812">Transmembrane</keyword>
<proteinExistence type="predicted"/>
<gene>
    <name evidence="2" type="ORF">A2264_03435</name>
</gene>